<evidence type="ECO:0000256" key="3">
    <source>
        <dbReference type="ARBA" id="ARBA00022833"/>
    </source>
</evidence>
<dbReference type="OrthoDB" id="6429583at2759"/>
<dbReference type="Pfam" id="PF00096">
    <property type="entry name" value="zf-C2H2"/>
    <property type="match status" value="1"/>
</dbReference>
<dbReference type="GO" id="GO:0008270">
    <property type="term" value="F:zinc ion binding"/>
    <property type="evidence" value="ECO:0007669"/>
    <property type="project" value="UniProtKB-KW"/>
</dbReference>
<dbReference type="Gene3D" id="3.30.160.60">
    <property type="entry name" value="Classic Zinc Finger"/>
    <property type="match status" value="2"/>
</dbReference>
<comment type="caution">
    <text evidence="6">The sequence shown here is derived from an EMBL/GenBank/DDBJ whole genome shotgun (WGS) entry which is preliminary data.</text>
</comment>
<keyword evidence="3" id="KW-0862">Zinc</keyword>
<dbReference type="EMBL" id="BMAV01028224">
    <property type="protein sequence ID" value="GFS66046.1"/>
    <property type="molecule type" value="Genomic_DNA"/>
</dbReference>
<proteinExistence type="predicted"/>
<dbReference type="InterPro" id="IPR013087">
    <property type="entry name" value="Znf_C2H2_type"/>
</dbReference>
<accession>A0A8X6JXJ8</accession>
<dbReference type="AlphaFoldDB" id="A0A8X6JXJ8"/>
<dbReference type="PANTHER" id="PTHR23235:SF120">
    <property type="entry name" value="KRUPPEL-LIKE FACTOR 15"/>
    <property type="match status" value="1"/>
</dbReference>
<dbReference type="FunFam" id="3.30.160.60:FF:002343">
    <property type="entry name" value="Zinc finger protein 33A"/>
    <property type="match status" value="1"/>
</dbReference>
<name>A0A8X6JXJ8_9ARAC</name>
<gene>
    <name evidence="6" type="ORF">TNIN_85091</name>
</gene>
<evidence type="ECO:0000256" key="1">
    <source>
        <dbReference type="ARBA" id="ARBA00022723"/>
    </source>
</evidence>
<dbReference type="SMART" id="SM00355">
    <property type="entry name" value="ZnF_C2H2"/>
    <property type="match status" value="2"/>
</dbReference>
<dbReference type="GO" id="GO:0000978">
    <property type="term" value="F:RNA polymerase II cis-regulatory region sequence-specific DNA binding"/>
    <property type="evidence" value="ECO:0007669"/>
    <property type="project" value="TreeGrafter"/>
</dbReference>
<dbReference type="Proteomes" id="UP000886998">
    <property type="component" value="Unassembled WGS sequence"/>
</dbReference>
<feature type="domain" description="C2H2-type" evidence="5">
    <location>
        <begin position="36"/>
        <end position="63"/>
    </location>
</feature>
<dbReference type="PANTHER" id="PTHR23235">
    <property type="entry name" value="KRUEPPEL-LIKE TRANSCRIPTION FACTOR"/>
    <property type="match status" value="1"/>
</dbReference>
<keyword evidence="1" id="KW-0479">Metal-binding</keyword>
<evidence type="ECO:0000256" key="4">
    <source>
        <dbReference type="PROSITE-ProRule" id="PRU00042"/>
    </source>
</evidence>
<protein>
    <recommendedName>
        <fullName evidence="5">C2H2-type domain-containing protein</fullName>
    </recommendedName>
</protein>
<evidence type="ECO:0000259" key="5">
    <source>
        <dbReference type="PROSITE" id="PS50157"/>
    </source>
</evidence>
<keyword evidence="7" id="KW-1185">Reference proteome</keyword>
<reference evidence="6" key="1">
    <citation type="submission" date="2020-08" db="EMBL/GenBank/DDBJ databases">
        <title>Multicomponent nature underlies the extraordinary mechanical properties of spider dragline silk.</title>
        <authorList>
            <person name="Kono N."/>
            <person name="Nakamura H."/>
            <person name="Mori M."/>
            <person name="Yoshida Y."/>
            <person name="Ohtoshi R."/>
            <person name="Malay A.D."/>
            <person name="Moran D.A.P."/>
            <person name="Tomita M."/>
            <person name="Numata K."/>
            <person name="Arakawa K."/>
        </authorList>
    </citation>
    <scope>NUCLEOTIDE SEQUENCE</scope>
</reference>
<evidence type="ECO:0000313" key="6">
    <source>
        <dbReference type="EMBL" id="GFS66046.1"/>
    </source>
</evidence>
<dbReference type="PROSITE" id="PS50157">
    <property type="entry name" value="ZINC_FINGER_C2H2_2"/>
    <property type="match status" value="2"/>
</dbReference>
<evidence type="ECO:0000313" key="7">
    <source>
        <dbReference type="Proteomes" id="UP000886998"/>
    </source>
</evidence>
<dbReference type="SUPFAM" id="SSF57667">
    <property type="entry name" value="beta-beta-alpha zinc fingers"/>
    <property type="match status" value="1"/>
</dbReference>
<dbReference type="GO" id="GO:0000981">
    <property type="term" value="F:DNA-binding transcription factor activity, RNA polymerase II-specific"/>
    <property type="evidence" value="ECO:0007669"/>
    <property type="project" value="TreeGrafter"/>
</dbReference>
<dbReference type="PROSITE" id="PS00028">
    <property type="entry name" value="ZINC_FINGER_C2H2_1"/>
    <property type="match status" value="1"/>
</dbReference>
<feature type="domain" description="C2H2-type" evidence="5">
    <location>
        <begin position="64"/>
        <end position="87"/>
    </location>
</feature>
<dbReference type="Pfam" id="PF13894">
    <property type="entry name" value="zf-C2H2_4"/>
    <property type="match status" value="1"/>
</dbReference>
<organism evidence="6 7">
    <name type="scientific">Trichonephila inaurata madagascariensis</name>
    <dbReference type="NCBI Taxonomy" id="2747483"/>
    <lineage>
        <taxon>Eukaryota</taxon>
        <taxon>Metazoa</taxon>
        <taxon>Ecdysozoa</taxon>
        <taxon>Arthropoda</taxon>
        <taxon>Chelicerata</taxon>
        <taxon>Arachnida</taxon>
        <taxon>Araneae</taxon>
        <taxon>Araneomorphae</taxon>
        <taxon>Entelegynae</taxon>
        <taxon>Araneoidea</taxon>
        <taxon>Nephilidae</taxon>
        <taxon>Trichonephila</taxon>
        <taxon>Trichonephila inaurata</taxon>
    </lineage>
</organism>
<evidence type="ECO:0000256" key="2">
    <source>
        <dbReference type="ARBA" id="ARBA00022771"/>
    </source>
</evidence>
<dbReference type="InterPro" id="IPR036236">
    <property type="entry name" value="Znf_C2H2_sf"/>
</dbReference>
<sequence length="87" mass="10389">MRMSNHLSILLNGKRKEESISFNMITELRKNERIVLRCSYCPYVTYYNSHLIQHLRTHTGERPFVCILCGKGFTQKQNLQRHLLSHR</sequence>
<keyword evidence="2 4" id="KW-0863">Zinc-finger</keyword>